<keyword evidence="8" id="KW-1185">Reference proteome</keyword>
<dbReference type="InterPro" id="IPR009057">
    <property type="entry name" value="Homeodomain-like_sf"/>
</dbReference>
<dbReference type="Pfam" id="PF25601">
    <property type="entry name" value="AAA_lid_14"/>
    <property type="match status" value="1"/>
</dbReference>
<feature type="domain" description="Sigma-54 factor interaction" evidence="5">
    <location>
        <begin position="160"/>
        <end position="390"/>
    </location>
</feature>
<keyword evidence="1" id="KW-0547">Nucleotide-binding</keyword>
<dbReference type="SUPFAM" id="SSF46689">
    <property type="entry name" value="Homeodomain-like"/>
    <property type="match status" value="1"/>
</dbReference>
<evidence type="ECO:0000259" key="6">
    <source>
        <dbReference type="PROSITE" id="PS50112"/>
    </source>
</evidence>
<dbReference type="PROSITE" id="PS00676">
    <property type="entry name" value="SIGMA54_INTERACT_2"/>
    <property type="match status" value="1"/>
</dbReference>
<dbReference type="Gene3D" id="1.10.10.60">
    <property type="entry name" value="Homeodomain-like"/>
    <property type="match status" value="1"/>
</dbReference>
<dbReference type="PANTHER" id="PTHR32071">
    <property type="entry name" value="TRANSCRIPTIONAL REGULATORY PROTEIN"/>
    <property type="match status" value="1"/>
</dbReference>
<dbReference type="Proteomes" id="UP000239867">
    <property type="component" value="Chromosome"/>
</dbReference>
<dbReference type="KEGG" id="deo:CAY53_02520"/>
<proteinExistence type="predicted"/>
<dbReference type="SUPFAM" id="SSF52540">
    <property type="entry name" value="P-loop containing nucleoside triphosphate hydrolases"/>
    <property type="match status" value="1"/>
</dbReference>
<dbReference type="AlphaFoldDB" id="A0A2L1GLF3"/>
<dbReference type="NCBIfam" id="TIGR00229">
    <property type="entry name" value="sensory_box"/>
    <property type="match status" value="1"/>
</dbReference>
<dbReference type="Pfam" id="PF00158">
    <property type="entry name" value="Sigma54_activat"/>
    <property type="match status" value="1"/>
</dbReference>
<dbReference type="CDD" id="cd00009">
    <property type="entry name" value="AAA"/>
    <property type="match status" value="1"/>
</dbReference>
<evidence type="ECO:0000256" key="3">
    <source>
        <dbReference type="ARBA" id="ARBA00023015"/>
    </source>
</evidence>
<dbReference type="Gene3D" id="3.40.50.300">
    <property type="entry name" value="P-loop containing nucleotide triphosphate hydrolases"/>
    <property type="match status" value="1"/>
</dbReference>
<dbReference type="Gene3D" id="1.10.8.60">
    <property type="match status" value="1"/>
</dbReference>
<dbReference type="InterPro" id="IPR002197">
    <property type="entry name" value="HTH_Fis"/>
</dbReference>
<dbReference type="InterPro" id="IPR002078">
    <property type="entry name" value="Sigma_54_int"/>
</dbReference>
<dbReference type="OrthoDB" id="9814761at2"/>
<evidence type="ECO:0000256" key="1">
    <source>
        <dbReference type="ARBA" id="ARBA00022741"/>
    </source>
</evidence>
<keyword evidence="2" id="KW-0067">ATP-binding</keyword>
<dbReference type="CDD" id="cd00130">
    <property type="entry name" value="PAS"/>
    <property type="match status" value="1"/>
</dbReference>
<dbReference type="InterPro" id="IPR035965">
    <property type="entry name" value="PAS-like_dom_sf"/>
</dbReference>
<dbReference type="SMART" id="SM00382">
    <property type="entry name" value="AAA"/>
    <property type="match status" value="1"/>
</dbReference>
<dbReference type="Gene3D" id="3.30.450.20">
    <property type="entry name" value="PAS domain"/>
    <property type="match status" value="1"/>
</dbReference>
<dbReference type="SMART" id="SM00091">
    <property type="entry name" value="PAS"/>
    <property type="match status" value="1"/>
</dbReference>
<dbReference type="InterPro" id="IPR058031">
    <property type="entry name" value="AAA_lid_NorR"/>
</dbReference>
<dbReference type="PROSITE" id="PS50045">
    <property type="entry name" value="SIGMA54_INTERACT_4"/>
    <property type="match status" value="1"/>
</dbReference>
<dbReference type="EMBL" id="CP021255">
    <property type="protein sequence ID" value="AVD70488.1"/>
    <property type="molecule type" value="Genomic_DNA"/>
</dbReference>
<keyword evidence="3" id="KW-0805">Transcription regulation</keyword>
<evidence type="ECO:0000313" key="8">
    <source>
        <dbReference type="Proteomes" id="UP000239867"/>
    </source>
</evidence>
<protein>
    <submittedName>
        <fullName evidence="7">Sigma-54-dependent Fis family transcriptional regulator</fullName>
    </submittedName>
</protein>
<evidence type="ECO:0000256" key="2">
    <source>
        <dbReference type="ARBA" id="ARBA00022840"/>
    </source>
</evidence>
<dbReference type="Pfam" id="PF13188">
    <property type="entry name" value="PAS_8"/>
    <property type="match status" value="1"/>
</dbReference>
<dbReference type="GO" id="GO:0005524">
    <property type="term" value="F:ATP binding"/>
    <property type="evidence" value="ECO:0007669"/>
    <property type="project" value="UniProtKB-KW"/>
</dbReference>
<reference evidence="7 8" key="1">
    <citation type="journal article" date="2018" name="MBio">
        <title>Insights into the evolution of host association through the isolation and characterization of a novel human periodontal pathobiont, Desulfobulbus oralis.</title>
        <authorList>
            <person name="Cross K.L."/>
            <person name="Chirania P."/>
            <person name="Xiong W."/>
            <person name="Beall C.J."/>
            <person name="Elkins J.G."/>
            <person name="Giannone R.J."/>
            <person name="Griffen A.L."/>
            <person name="Guss A.M."/>
            <person name="Hettich R.L."/>
            <person name="Joshi S.S."/>
            <person name="Mokrzan E.M."/>
            <person name="Martin R.K."/>
            <person name="Zhulin I.B."/>
            <person name="Leys E.J."/>
            <person name="Podar M."/>
        </authorList>
    </citation>
    <scope>NUCLEOTIDE SEQUENCE [LARGE SCALE GENOMIC DNA]</scope>
    <source>
        <strain evidence="7 8">ORNL</strain>
    </source>
</reference>
<dbReference type="SUPFAM" id="SSF55785">
    <property type="entry name" value="PYP-like sensor domain (PAS domain)"/>
    <property type="match status" value="1"/>
</dbReference>
<dbReference type="FunFam" id="3.40.50.300:FF:000006">
    <property type="entry name" value="DNA-binding transcriptional regulator NtrC"/>
    <property type="match status" value="1"/>
</dbReference>
<dbReference type="PRINTS" id="PR01590">
    <property type="entry name" value="HTHFIS"/>
</dbReference>
<sequence>MEHAGNQLFASLEELADSRYTEIFELLHTGIALLSDQGVFLYANRAFMELFGFAEDIRGHHVSQLFLTSEQGVMEAIRTREMTVCSSITANNSQGVSFRYPLLDAEGDLLGIIIEAVPTNIDRDKLGNLLSTIKNLEEKANYLEHKLLKKSGMLYSFDSIVGESAVMLEMKRLGRRFAKNTEPVLLSGESGTGKELAAQALHMASPRSTGPFVAVNCAALPHELVESELFGYAGGAFTGAKSSGMKGKFELADTGTIFLDEIAELPLTVQAKLLRVLESGEIQKIGQSGTLHMDFRLIAATNRNLLSLVDEGVFREDLYHRLNILELTIPPLRERTSDIPLLVRYFVEATMGARAAQEISISNEVYRLFSCYPWRGNVRELRNVLTSALYSMEADEKVVSAQHLPGRFFKDMADAPEEREAGWSGQKLSQASAQAERKAVLSALASAKNNKSKAAKLLGISRNNLYKKLRVLGLRPNE</sequence>
<dbReference type="GO" id="GO:0006355">
    <property type="term" value="P:regulation of DNA-templated transcription"/>
    <property type="evidence" value="ECO:0007669"/>
    <property type="project" value="InterPro"/>
</dbReference>
<name>A0A2L1GLF3_9BACT</name>
<evidence type="ECO:0000259" key="5">
    <source>
        <dbReference type="PROSITE" id="PS50045"/>
    </source>
</evidence>
<feature type="domain" description="PAS" evidence="6">
    <location>
        <begin position="16"/>
        <end position="56"/>
    </location>
</feature>
<evidence type="ECO:0000313" key="7">
    <source>
        <dbReference type="EMBL" id="AVD70488.1"/>
    </source>
</evidence>
<organism evidence="7 8">
    <name type="scientific">Desulfobulbus oralis</name>
    <dbReference type="NCBI Taxonomy" id="1986146"/>
    <lineage>
        <taxon>Bacteria</taxon>
        <taxon>Pseudomonadati</taxon>
        <taxon>Thermodesulfobacteriota</taxon>
        <taxon>Desulfobulbia</taxon>
        <taxon>Desulfobulbales</taxon>
        <taxon>Desulfobulbaceae</taxon>
        <taxon>Desulfobulbus</taxon>
    </lineage>
</organism>
<accession>A0A2L1GLF3</accession>
<dbReference type="RefSeq" id="WP_104935792.1">
    <property type="nucleotide sequence ID" value="NZ_CP021255.1"/>
</dbReference>
<gene>
    <name evidence="7" type="ORF">CAY53_02520</name>
</gene>
<dbReference type="InterPro" id="IPR003593">
    <property type="entry name" value="AAA+_ATPase"/>
</dbReference>
<dbReference type="Pfam" id="PF02954">
    <property type="entry name" value="HTH_8"/>
    <property type="match status" value="1"/>
</dbReference>
<dbReference type="InterPro" id="IPR027417">
    <property type="entry name" value="P-loop_NTPase"/>
</dbReference>
<evidence type="ECO:0000256" key="4">
    <source>
        <dbReference type="ARBA" id="ARBA00023163"/>
    </source>
</evidence>
<dbReference type="GO" id="GO:0043565">
    <property type="term" value="F:sequence-specific DNA binding"/>
    <property type="evidence" value="ECO:0007669"/>
    <property type="project" value="InterPro"/>
</dbReference>
<keyword evidence="4" id="KW-0804">Transcription</keyword>
<dbReference type="PROSITE" id="PS50112">
    <property type="entry name" value="PAS"/>
    <property type="match status" value="1"/>
</dbReference>
<dbReference type="InterPro" id="IPR000014">
    <property type="entry name" value="PAS"/>
</dbReference>
<dbReference type="InterPro" id="IPR025943">
    <property type="entry name" value="Sigma_54_int_dom_ATP-bd_2"/>
</dbReference>